<dbReference type="Proteomes" id="UP001222325">
    <property type="component" value="Unassembled WGS sequence"/>
</dbReference>
<feature type="region of interest" description="Disordered" evidence="1">
    <location>
        <begin position="73"/>
        <end position="97"/>
    </location>
</feature>
<comment type="caution">
    <text evidence="2">The sequence shown here is derived from an EMBL/GenBank/DDBJ whole genome shotgun (WGS) entry which is preliminary data.</text>
</comment>
<reference evidence="2" key="1">
    <citation type="submission" date="2023-03" db="EMBL/GenBank/DDBJ databases">
        <title>Massive genome expansion in bonnet fungi (Mycena s.s.) driven by repeated elements and novel gene families across ecological guilds.</title>
        <authorList>
            <consortium name="Lawrence Berkeley National Laboratory"/>
            <person name="Harder C.B."/>
            <person name="Miyauchi S."/>
            <person name="Viragh M."/>
            <person name="Kuo A."/>
            <person name="Thoen E."/>
            <person name="Andreopoulos B."/>
            <person name="Lu D."/>
            <person name="Skrede I."/>
            <person name="Drula E."/>
            <person name="Henrissat B."/>
            <person name="Morin E."/>
            <person name="Kohler A."/>
            <person name="Barry K."/>
            <person name="LaButti K."/>
            <person name="Morin E."/>
            <person name="Salamov A."/>
            <person name="Lipzen A."/>
            <person name="Mereny Z."/>
            <person name="Hegedus B."/>
            <person name="Baldrian P."/>
            <person name="Stursova M."/>
            <person name="Weitz H."/>
            <person name="Taylor A."/>
            <person name="Grigoriev I.V."/>
            <person name="Nagy L.G."/>
            <person name="Martin F."/>
            <person name="Kauserud H."/>
        </authorList>
    </citation>
    <scope>NUCLEOTIDE SEQUENCE</scope>
    <source>
        <strain evidence="2">CBHHK173m</strain>
    </source>
</reference>
<name>A0AAD6XRF3_9AGAR</name>
<evidence type="ECO:0000313" key="2">
    <source>
        <dbReference type="EMBL" id="KAJ7082399.1"/>
    </source>
</evidence>
<evidence type="ECO:0000313" key="3">
    <source>
        <dbReference type="Proteomes" id="UP001222325"/>
    </source>
</evidence>
<dbReference type="AlphaFoldDB" id="A0AAD6XRF3"/>
<accession>A0AAD6XRF3</accession>
<evidence type="ECO:0000256" key="1">
    <source>
        <dbReference type="SAM" id="MobiDB-lite"/>
    </source>
</evidence>
<feature type="compositionally biased region" description="Acidic residues" evidence="1">
    <location>
        <begin position="80"/>
        <end position="95"/>
    </location>
</feature>
<gene>
    <name evidence="2" type="ORF">B0H15DRAFT_440789</name>
</gene>
<proteinExistence type="predicted"/>
<sequence length="316" mass="36125">MNLRENVGLKENFAASQRNLAVAMAEQDDLRDRLTALAPEEESSLFGYGGAYIGEDLDQYSENESLNDNYNDLEERTESGDEESATESQWSDEADTASPQEERLLYAQFMKQFQFPADRQPNQFDELQPVHSIDSAKSKLLDIFSHDLPTTRRTLHCPKRTIWCGVGRVHALVFAPTHEYWYASDKWVNKTKMHSYVGHKVDFFINQGSFVYYAGTYKVHSLRNVHPPGSRVTPDVSEAAIHRATGLSLRAKDKVEEFFEDGEITTECFGLQCMGFDWELYEGLCERYMSGGQVSKKRKAGAEDLRSDRVKSHRVY</sequence>
<dbReference type="EMBL" id="JARJCN010000045">
    <property type="protein sequence ID" value="KAJ7082399.1"/>
    <property type="molecule type" value="Genomic_DNA"/>
</dbReference>
<keyword evidence="3" id="KW-1185">Reference proteome</keyword>
<organism evidence="2 3">
    <name type="scientific">Mycena belliarum</name>
    <dbReference type="NCBI Taxonomy" id="1033014"/>
    <lineage>
        <taxon>Eukaryota</taxon>
        <taxon>Fungi</taxon>
        <taxon>Dikarya</taxon>
        <taxon>Basidiomycota</taxon>
        <taxon>Agaricomycotina</taxon>
        <taxon>Agaricomycetes</taxon>
        <taxon>Agaricomycetidae</taxon>
        <taxon>Agaricales</taxon>
        <taxon>Marasmiineae</taxon>
        <taxon>Mycenaceae</taxon>
        <taxon>Mycena</taxon>
    </lineage>
</organism>
<protein>
    <submittedName>
        <fullName evidence="2">Uncharacterized protein</fullName>
    </submittedName>
</protein>